<reference evidence="1 2" key="1">
    <citation type="submission" date="2014-09" db="EMBL/GenBank/DDBJ databases">
        <authorList>
            <person name="Ellenberger Sabrina"/>
        </authorList>
    </citation>
    <scope>NUCLEOTIDE SEQUENCE [LARGE SCALE GENOMIC DNA]</scope>
    <source>
        <strain evidence="1 2">CBS 412.66</strain>
    </source>
</reference>
<sequence length="641" mass="73565">MLSKKWDTLPFEILQLVFQFSSNGPDNHKASFNEYQLVCRNWNRAAQEALYENICLTEDIAKDFISTINNRNTSLGTLVKKITFCDGFAKLLDNTKTVLDVIIARCPGIVELCAIDQNEINIVWDYLAPGRSRLQDLELLTRCKEQTQKFIPLTASAPRKSKEMTTHTPLLQYSLGHLCIVSFHSNRLQDLDLMIDSCCEAVGSLEFDSLLLPQSLTSMQMFKKNKCVKRICIGYANIPAYCFEYFTNKFSSLQDVQISGLSHFLAPDEELAWWIQLGKLFSHLTKYNVCVDLARLTMVVVLSRQSESRERRTLTVVASNESLSSYYSQGISLTGSQYDELFEDKVSLTKNCDGVELSLDPFDVNRFDDYTVETQLKLYSPNRISIVVENMDTFYSRFTVNFPEVPLSTETEINRYFAPEAIIYNAKCILARKCNERNWHCFHAAIRLMDKTRDSYLHFDRTVFCEYPAKLSHQDFNIAELRFSNSIISSSVLPYFSERLTAVNKLVIDTCSILMEKQHKLHIFLPNTTVKGFHLKIAPFRNATKCEYDPYQTCILENNDLLNAAREGGCLKFKIETDSGVYLFLKKGSHLCNLRPQSYHSELSTRAFLIWIKCRDLNELVFEGDGESSLTWKKPMSATFA</sequence>
<dbReference type="OrthoDB" id="2239689at2759"/>
<name>A0A0B7NE71_9FUNG</name>
<dbReference type="EMBL" id="LN732614">
    <property type="protein sequence ID" value="CEP15716.1"/>
    <property type="molecule type" value="Genomic_DNA"/>
</dbReference>
<organism evidence="1 2">
    <name type="scientific">Parasitella parasitica</name>
    <dbReference type="NCBI Taxonomy" id="35722"/>
    <lineage>
        <taxon>Eukaryota</taxon>
        <taxon>Fungi</taxon>
        <taxon>Fungi incertae sedis</taxon>
        <taxon>Mucoromycota</taxon>
        <taxon>Mucoromycotina</taxon>
        <taxon>Mucoromycetes</taxon>
        <taxon>Mucorales</taxon>
        <taxon>Mucorineae</taxon>
        <taxon>Mucoraceae</taxon>
        <taxon>Parasitella</taxon>
    </lineage>
</organism>
<gene>
    <name evidence="1" type="primary">PARPA_09956.1 scaffold 39144</name>
</gene>
<protein>
    <submittedName>
        <fullName evidence="1">Uncharacterized protein</fullName>
    </submittedName>
</protein>
<proteinExistence type="predicted"/>
<accession>A0A0B7NE71</accession>
<keyword evidence="2" id="KW-1185">Reference proteome</keyword>
<evidence type="ECO:0000313" key="1">
    <source>
        <dbReference type="EMBL" id="CEP15716.1"/>
    </source>
</evidence>
<dbReference type="Proteomes" id="UP000054107">
    <property type="component" value="Unassembled WGS sequence"/>
</dbReference>
<evidence type="ECO:0000313" key="2">
    <source>
        <dbReference type="Proteomes" id="UP000054107"/>
    </source>
</evidence>
<dbReference type="AlphaFoldDB" id="A0A0B7NE71"/>